<dbReference type="FunFam" id="3.30.160.60:FF:002343">
    <property type="entry name" value="Zinc finger protein 33A"/>
    <property type="match status" value="1"/>
</dbReference>
<comment type="similarity">
    <text evidence="3">Belongs to the krueppel C2H2-type zinc-finger protein family.</text>
</comment>
<dbReference type="SUPFAM" id="SSF57667">
    <property type="entry name" value="beta-beta-alpha zinc fingers"/>
    <property type="match status" value="3"/>
</dbReference>
<organism evidence="16 17">
    <name type="scientific">Fasciolopsis buskii</name>
    <dbReference type="NCBI Taxonomy" id="27845"/>
    <lineage>
        <taxon>Eukaryota</taxon>
        <taxon>Metazoa</taxon>
        <taxon>Spiralia</taxon>
        <taxon>Lophotrochozoa</taxon>
        <taxon>Platyhelminthes</taxon>
        <taxon>Trematoda</taxon>
        <taxon>Digenea</taxon>
        <taxon>Plagiorchiida</taxon>
        <taxon>Echinostomata</taxon>
        <taxon>Echinostomatoidea</taxon>
        <taxon>Fasciolidae</taxon>
        <taxon>Fasciolopsis</taxon>
    </lineage>
</organism>
<keyword evidence="8" id="KW-0805">Transcription regulation</keyword>
<dbReference type="InterPro" id="IPR013087">
    <property type="entry name" value="Znf_C2H2_type"/>
</dbReference>
<evidence type="ECO:0000256" key="7">
    <source>
        <dbReference type="ARBA" id="ARBA00022833"/>
    </source>
</evidence>
<evidence type="ECO:0000256" key="14">
    <source>
        <dbReference type="SAM" id="Phobius"/>
    </source>
</evidence>
<comment type="function">
    <text evidence="1">May be involved in transcriptional regulation.</text>
</comment>
<dbReference type="SMART" id="SM00355">
    <property type="entry name" value="ZnF_C2H2"/>
    <property type="match status" value="6"/>
</dbReference>
<dbReference type="Pfam" id="PF13912">
    <property type="entry name" value="zf-C2H2_6"/>
    <property type="match status" value="1"/>
</dbReference>
<evidence type="ECO:0000256" key="4">
    <source>
        <dbReference type="ARBA" id="ARBA00022723"/>
    </source>
</evidence>
<dbReference type="AlphaFoldDB" id="A0A8E0VDT0"/>
<feature type="domain" description="C2H2-type" evidence="15">
    <location>
        <begin position="285"/>
        <end position="312"/>
    </location>
</feature>
<dbReference type="FunFam" id="3.30.160.60:FF:000097">
    <property type="entry name" value="Zinc finger protein"/>
    <property type="match status" value="1"/>
</dbReference>
<dbReference type="GO" id="GO:0008270">
    <property type="term" value="F:zinc ion binding"/>
    <property type="evidence" value="ECO:0007669"/>
    <property type="project" value="UniProtKB-KW"/>
</dbReference>
<keyword evidence="11" id="KW-0539">Nucleus</keyword>
<feature type="region of interest" description="Disordered" evidence="13">
    <location>
        <begin position="1"/>
        <end position="54"/>
    </location>
</feature>
<evidence type="ECO:0000256" key="13">
    <source>
        <dbReference type="SAM" id="MobiDB-lite"/>
    </source>
</evidence>
<dbReference type="OrthoDB" id="3437960at2759"/>
<evidence type="ECO:0000313" key="17">
    <source>
        <dbReference type="Proteomes" id="UP000728185"/>
    </source>
</evidence>
<feature type="domain" description="C2H2-type" evidence="15">
    <location>
        <begin position="409"/>
        <end position="432"/>
    </location>
</feature>
<proteinExistence type="inferred from homology"/>
<reference evidence="16" key="1">
    <citation type="submission" date="2019-05" db="EMBL/GenBank/DDBJ databases">
        <title>Annotation for the trematode Fasciolopsis buski.</title>
        <authorList>
            <person name="Choi Y.-J."/>
        </authorList>
    </citation>
    <scope>NUCLEOTIDE SEQUENCE</scope>
    <source>
        <strain evidence="16">HT</strain>
        <tissue evidence="16">Whole worm</tissue>
    </source>
</reference>
<evidence type="ECO:0000256" key="8">
    <source>
        <dbReference type="ARBA" id="ARBA00023015"/>
    </source>
</evidence>
<accession>A0A8E0VDT0</accession>
<dbReference type="GO" id="GO:0000977">
    <property type="term" value="F:RNA polymerase II transcription regulatory region sequence-specific DNA binding"/>
    <property type="evidence" value="ECO:0007669"/>
    <property type="project" value="TreeGrafter"/>
</dbReference>
<keyword evidence="4" id="KW-0479">Metal-binding</keyword>
<evidence type="ECO:0000256" key="12">
    <source>
        <dbReference type="PROSITE-ProRule" id="PRU00042"/>
    </source>
</evidence>
<feature type="transmembrane region" description="Helical" evidence="14">
    <location>
        <begin position="459"/>
        <end position="481"/>
    </location>
</feature>
<dbReference type="GO" id="GO:0000981">
    <property type="term" value="F:DNA-binding transcription factor activity, RNA polymerase II-specific"/>
    <property type="evidence" value="ECO:0007669"/>
    <property type="project" value="TreeGrafter"/>
</dbReference>
<dbReference type="Gene3D" id="3.30.160.60">
    <property type="entry name" value="Classic Zinc Finger"/>
    <property type="match status" value="4"/>
</dbReference>
<keyword evidence="14" id="KW-0812">Transmembrane</keyword>
<dbReference type="InterPro" id="IPR036236">
    <property type="entry name" value="Znf_C2H2_sf"/>
</dbReference>
<feature type="compositionally biased region" description="Basic residues" evidence="13">
    <location>
        <begin position="1"/>
        <end position="10"/>
    </location>
</feature>
<dbReference type="EMBL" id="LUCM01011805">
    <property type="protein sequence ID" value="KAA0183428.1"/>
    <property type="molecule type" value="Genomic_DNA"/>
</dbReference>
<dbReference type="PANTHER" id="PTHR24409:SF295">
    <property type="entry name" value="AZ2-RELATED"/>
    <property type="match status" value="1"/>
</dbReference>
<evidence type="ECO:0000256" key="10">
    <source>
        <dbReference type="ARBA" id="ARBA00023163"/>
    </source>
</evidence>
<feature type="domain" description="C2H2-type" evidence="15">
    <location>
        <begin position="257"/>
        <end position="284"/>
    </location>
</feature>
<evidence type="ECO:0000256" key="6">
    <source>
        <dbReference type="ARBA" id="ARBA00022771"/>
    </source>
</evidence>
<keyword evidence="17" id="KW-1185">Reference proteome</keyword>
<dbReference type="PANTHER" id="PTHR24409">
    <property type="entry name" value="ZINC FINGER PROTEIN 142"/>
    <property type="match status" value="1"/>
</dbReference>
<keyword evidence="10" id="KW-0804">Transcription</keyword>
<dbReference type="Proteomes" id="UP000728185">
    <property type="component" value="Unassembled WGS sequence"/>
</dbReference>
<feature type="compositionally biased region" description="Polar residues" evidence="13">
    <location>
        <begin position="13"/>
        <end position="52"/>
    </location>
</feature>
<feature type="domain" description="C2H2-type" evidence="15">
    <location>
        <begin position="313"/>
        <end position="335"/>
    </location>
</feature>
<protein>
    <submittedName>
        <fullName evidence="16">Zinc finger protein</fullName>
    </submittedName>
</protein>
<evidence type="ECO:0000256" key="2">
    <source>
        <dbReference type="ARBA" id="ARBA00004123"/>
    </source>
</evidence>
<evidence type="ECO:0000259" key="15">
    <source>
        <dbReference type="PROSITE" id="PS50157"/>
    </source>
</evidence>
<comment type="subcellular location">
    <subcellularLocation>
        <location evidence="2">Nucleus</location>
    </subcellularLocation>
</comment>
<evidence type="ECO:0000256" key="9">
    <source>
        <dbReference type="ARBA" id="ARBA00023125"/>
    </source>
</evidence>
<comment type="caution">
    <text evidence="16">The sequence shown here is derived from an EMBL/GenBank/DDBJ whole genome shotgun (WGS) entry which is preliminary data.</text>
</comment>
<name>A0A8E0VDT0_9TREM</name>
<dbReference type="PROSITE" id="PS50157">
    <property type="entry name" value="ZINC_FINGER_C2H2_2"/>
    <property type="match status" value="4"/>
</dbReference>
<evidence type="ECO:0000256" key="11">
    <source>
        <dbReference type="ARBA" id="ARBA00023242"/>
    </source>
</evidence>
<feature type="region of interest" description="Disordered" evidence="13">
    <location>
        <begin position="155"/>
        <end position="191"/>
    </location>
</feature>
<keyword evidence="9" id="KW-0238">DNA-binding</keyword>
<dbReference type="GO" id="GO:0005634">
    <property type="term" value="C:nucleus"/>
    <property type="evidence" value="ECO:0007669"/>
    <property type="project" value="UniProtKB-SubCell"/>
</dbReference>
<gene>
    <name evidence="16" type="ORF">FBUS_04599</name>
</gene>
<keyword evidence="7" id="KW-0862">Zinc</keyword>
<evidence type="ECO:0000256" key="3">
    <source>
        <dbReference type="ARBA" id="ARBA00006991"/>
    </source>
</evidence>
<dbReference type="PROSITE" id="PS00028">
    <property type="entry name" value="ZINC_FINGER_C2H2_1"/>
    <property type="match status" value="5"/>
</dbReference>
<keyword evidence="5" id="KW-0677">Repeat</keyword>
<evidence type="ECO:0000256" key="5">
    <source>
        <dbReference type="ARBA" id="ARBA00022737"/>
    </source>
</evidence>
<evidence type="ECO:0000313" key="16">
    <source>
        <dbReference type="EMBL" id="KAA0183428.1"/>
    </source>
</evidence>
<dbReference type="FunFam" id="3.30.160.60:FF:001498">
    <property type="entry name" value="Zinc finger protein 404"/>
    <property type="match status" value="1"/>
</dbReference>
<keyword evidence="6 12" id="KW-0863">Zinc-finger</keyword>
<dbReference type="Pfam" id="PF00096">
    <property type="entry name" value="zf-C2H2"/>
    <property type="match status" value="3"/>
</dbReference>
<keyword evidence="14" id="KW-0472">Membrane</keyword>
<evidence type="ECO:0000256" key="1">
    <source>
        <dbReference type="ARBA" id="ARBA00003767"/>
    </source>
</evidence>
<sequence length="486" mass="54321">MPRIKSKPHRFQYPSTVETEVAQNDSSTSPTARTATCTPEPTPTSLAPPSSDEQFRSHHHVTSVAHPFTNLITNTSCLSIPTVTFLTQEAIKTANNTSNEIGSLVSTTIIPNIAPLGLAIPTVPTLAIDLGSMLLTNTSETLGLLNKLSSPIASPQLPASKQSSTPIGQPQQPYRSSEIASTASFGSSTSMPNTLKSTSFVISEMCAQSDKERTKFNEVKRSYKKDRELTNCAVCHKLMRRGSIREHMDRHNNSGRYECSECGKTFSRASAREKHFRIHTGEKPYQCPHCSKAYRQRVHLNEHMRSHTGHRPYVCSLCGFALASKSLLNRHVRTHWNVALGRISPERNDCSMDDKAKDLTIDKTSPTNANIDNDDDDTDGFHPKDILSTMSLPTNPLDRERLKELWRKHTCEECSTGFPTLQALRSHRMTTHGFVPSHPCPQCCETFSSNKLRKQHLRLAHPQVGSTNLYWLTVLFLVWIFNRTTL</sequence>
<keyword evidence="14" id="KW-1133">Transmembrane helix</keyword>